<evidence type="ECO:0000256" key="2">
    <source>
        <dbReference type="ARBA" id="ARBA00022692"/>
    </source>
</evidence>
<evidence type="ECO:0000256" key="3">
    <source>
        <dbReference type="ARBA" id="ARBA00022989"/>
    </source>
</evidence>
<keyword evidence="7" id="KW-1185">Reference proteome</keyword>
<dbReference type="SUPFAM" id="SSF103481">
    <property type="entry name" value="Multidrug resistance efflux transporter EmrE"/>
    <property type="match status" value="1"/>
</dbReference>
<dbReference type="InterPro" id="IPR030184">
    <property type="entry name" value="WAT1-related"/>
</dbReference>
<keyword evidence="4 5" id="KW-0472">Membrane</keyword>
<dbReference type="GO" id="GO:0022857">
    <property type="term" value="F:transmembrane transporter activity"/>
    <property type="evidence" value="ECO:0007669"/>
    <property type="project" value="InterPro"/>
</dbReference>
<organism evidence="6 7">
    <name type="scientific">Camellia sinensis var. sinensis</name>
    <name type="common">China tea</name>
    <dbReference type="NCBI Taxonomy" id="542762"/>
    <lineage>
        <taxon>Eukaryota</taxon>
        <taxon>Viridiplantae</taxon>
        <taxon>Streptophyta</taxon>
        <taxon>Embryophyta</taxon>
        <taxon>Tracheophyta</taxon>
        <taxon>Spermatophyta</taxon>
        <taxon>Magnoliopsida</taxon>
        <taxon>eudicotyledons</taxon>
        <taxon>Gunneridae</taxon>
        <taxon>Pentapetalae</taxon>
        <taxon>asterids</taxon>
        <taxon>Ericales</taxon>
        <taxon>Theaceae</taxon>
        <taxon>Camellia</taxon>
    </lineage>
</organism>
<dbReference type="Proteomes" id="UP000306102">
    <property type="component" value="Unassembled WGS sequence"/>
</dbReference>
<comment type="caution">
    <text evidence="6">The sequence shown here is derived from an EMBL/GenBank/DDBJ whole genome shotgun (WGS) entry which is preliminary data.</text>
</comment>
<comment type="subcellular location">
    <subcellularLocation>
        <location evidence="1">Membrane</location>
        <topology evidence="1">Multi-pass membrane protein</topology>
    </subcellularLocation>
</comment>
<feature type="transmembrane region" description="Helical" evidence="5">
    <location>
        <begin position="205"/>
        <end position="226"/>
    </location>
</feature>
<dbReference type="EMBL" id="SDRB02012615">
    <property type="protein sequence ID" value="THF97193.1"/>
    <property type="molecule type" value="Genomic_DNA"/>
</dbReference>
<sequence length="324" mass="35558">MGDQKQSSCGMLSLIFTKVKPYLAMVSLQFGYAGMYIITMVSLKRGMSNFILVVYRHAVATLVIAPFALVLERPVIDQNLYYLGLKNTSATFASAVVNVLPALTFIMAIIFRLEKVNLKKIQCVAKVVGTVITVTGAMVMTLYKGPIVDILWYSKSGNHHHNTTNSTSTDQHWVMGTFMILACTCGWSGFFIVQSITLKQYPAELSLTALICLMGMVEGAAVALAMERDMSAWVVGFDSRLLAAVYSVRGPVFITAFSPLCMIITAVLGAIVLAEKIHLGRSPHVKGVILMSTKEDNQPSQAWWPPTMSKVKNEGSPTYSFVYK</sequence>
<reference evidence="6 7" key="1">
    <citation type="journal article" date="2018" name="Proc. Natl. Acad. Sci. U.S.A.">
        <title>Draft genome sequence of Camellia sinensis var. sinensis provides insights into the evolution of the tea genome and tea quality.</title>
        <authorList>
            <person name="Wei C."/>
            <person name="Yang H."/>
            <person name="Wang S."/>
            <person name="Zhao J."/>
            <person name="Liu C."/>
            <person name="Gao L."/>
            <person name="Xia E."/>
            <person name="Lu Y."/>
            <person name="Tai Y."/>
            <person name="She G."/>
            <person name="Sun J."/>
            <person name="Cao H."/>
            <person name="Tong W."/>
            <person name="Gao Q."/>
            <person name="Li Y."/>
            <person name="Deng W."/>
            <person name="Jiang X."/>
            <person name="Wang W."/>
            <person name="Chen Q."/>
            <person name="Zhang S."/>
            <person name="Li H."/>
            <person name="Wu J."/>
            <person name="Wang P."/>
            <person name="Li P."/>
            <person name="Shi C."/>
            <person name="Zheng F."/>
            <person name="Jian J."/>
            <person name="Huang B."/>
            <person name="Shan D."/>
            <person name="Shi M."/>
            <person name="Fang C."/>
            <person name="Yue Y."/>
            <person name="Li F."/>
            <person name="Li D."/>
            <person name="Wei S."/>
            <person name="Han B."/>
            <person name="Jiang C."/>
            <person name="Yin Y."/>
            <person name="Xia T."/>
            <person name="Zhang Z."/>
            <person name="Bennetzen J.L."/>
            <person name="Zhao S."/>
            <person name="Wan X."/>
        </authorList>
    </citation>
    <scope>NUCLEOTIDE SEQUENCE [LARGE SCALE GENOMIC DNA]</scope>
    <source>
        <strain evidence="7">cv. Shuchazao</strain>
        <tissue evidence="6">Leaf</tissue>
    </source>
</reference>
<proteinExistence type="predicted"/>
<keyword evidence="2 5" id="KW-0812">Transmembrane</keyword>
<evidence type="ECO:0000256" key="1">
    <source>
        <dbReference type="ARBA" id="ARBA00004141"/>
    </source>
</evidence>
<feature type="transmembrane region" description="Helical" evidence="5">
    <location>
        <begin position="123"/>
        <end position="143"/>
    </location>
</feature>
<feature type="transmembrane region" description="Helical" evidence="5">
    <location>
        <begin position="173"/>
        <end position="193"/>
    </location>
</feature>
<protein>
    <submittedName>
        <fullName evidence="6">Uncharacterized protein</fullName>
    </submittedName>
</protein>
<accession>A0A4S4D5P8</accession>
<feature type="transmembrane region" description="Helical" evidence="5">
    <location>
        <begin position="22"/>
        <end position="43"/>
    </location>
</feature>
<name>A0A4S4D5P8_CAMSN</name>
<evidence type="ECO:0000313" key="6">
    <source>
        <dbReference type="EMBL" id="THF97193.1"/>
    </source>
</evidence>
<evidence type="ECO:0000313" key="7">
    <source>
        <dbReference type="Proteomes" id="UP000306102"/>
    </source>
</evidence>
<dbReference type="PANTHER" id="PTHR31218">
    <property type="entry name" value="WAT1-RELATED PROTEIN"/>
    <property type="match status" value="1"/>
</dbReference>
<feature type="transmembrane region" description="Helical" evidence="5">
    <location>
        <begin position="91"/>
        <end position="111"/>
    </location>
</feature>
<gene>
    <name evidence="6" type="ORF">TEA_012315</name>
</gene>
<dbReference type="GO" id="GO:0016020">
    <property type="term" value="C:membrane"/>
    <property type="evidence" value="ECO:0007669"/>
    <property type="project" value="InterPro"/>
</dbReference>
<keyword evidence="3 5" id="KW-1133">Transmembrane helix</keyword>
<evidence type="ECO:0000256" key="4">
    <source>
        <dbReference type="ARBA" id="ARBA00023136"/>
    </source>
</evidence>
<dbReference type="AlphaFoldDB" id="A0A4S4D5P8"/>
<evidence type="ECO:0000256" key="5">
    <source>
        <dbReference type="SAM" id="Phobius"/>
    </source>
</evidence>
<dbReference type="InterPro" id="IPR037185">
    <property type="entry name" value="EmrE-like"/>
</dbReference>
<feature type="transmembrane region" description="Helical" evidence="5">
    <location>
        <begin position="246"/>
        <end position="274"/>
    </location>
</feature>